<dbReference type="Proteomes" id="UP001055091">
    <property type="component" value="Unassembled WGS sequence"/>
</dbReference>
<gene>
    <name evidence="2" type="primary">yteR</name>
    <name evidence="2" type="ORF">CE91St55_41260</name>
</gene>
<dbReference type="GO" id="GO:0005975">
    <property type="term" value="P:carbohydrate metabolic process"/>
    <property type="evidence" value="ECO:0007669"/>
    <property type="project" value="InterPro"/>
</dbReference>
<dbReference type="PANTHER" id="PTHR33886:SF8">
    <property type="entry name" value="UNSATURATED RHAMNOGALACTURONAN HYDROLASE (EUROFUNG)"/>
    <property type="match status" value="1"/>
</dbReference>
<name>A0A174SQ86_9FIRM</name>
<evidence type="ECO:0000256" key="1">
    <source>
        <dbReference type="ARBA" id="ARBA00022801"/>
    </source>
</evidence>
<dbReference type="InterPro" id="IPR052043">
    <property type="entry name" value="PolySaccharide_Degr_Enz"/>
</dbReference>
<dbReference type="InterPro" id="IPR010905">
    <property type="entry name" value="Glyco_hydro_88"/>
</dbReference>
<dbReference type="AlphaFoldDB" id="A0A174SQ86"/>
<sequence>MGESEKNALWYGEKACNTIMRKYEAAKLPPVDRFHYHQGVFLSGMYKIYSLTKNEDYFDYIKGWVDSQIDEEGNIKNYDDGQLDDMQSGILLYPLMDRTGDPRYKTALDRIVPKIYDFPKTEEGGFWHMRTLPHQMWLDGLYMGGPICAEYGYRYHKPEYTELVIKQILLMISKTRDSRTGLLYHAWDESRSEVWADKETGCSPEFWGRSVGWVPVAILDDLDFISRDHPKYGTICQSLCSLLDAVCKVQSSEGRWYQVLDKGDTEGNWLETSCSCLFTAALCKAIRKGILDKKYFQYAKKGYEAVIHSLEWAGDDILIGNVCIGTGVGDYRHYCDRPVVVNDLHGMGAFLIMCAEYCLVNQ</sequence>
<organism evidence="2 3">
    <name type="scientific">Hungatella hathewayi</name>
    <dbReference type="NCBI Taxonomy" id="154046"/>
    <lineage>
        <taxon>Bacteria</taxon>
        <taxon>Bacillati</taxon>
        <taxon>Bacillota</taxon>
        <taxon>Clostridia</taxon>
        <taxon>Lachnospirales</taxon>
        <taxon>Lachnospiraceae</taxon>
        <taxon>Hungatella</taxon>
    </lineage>
</organism>
<dbReference type="EMBL" id="BQNJ01000001">
    <property type="protein sequence ID" value="GKH02145.1"/>
    <property type="molecule type" value="Genomic_DNA"/>
</dbReference>
<dbReference type="Gene3D" id="1.50.10.10">
    <property type="match status" value="1"/>
</dbReference>
<dbReference type="SUPFAM" id="SSF48208">
    <property type="entry name" value="Six-hairpin glycosidases"/>
    <property type="match status" value="1"/>
</dbReference>
<dbReference type="RefSeq" id="WP_006775950.1">
    <property type="nucleotide sequence ID" value="NZ_BQNJ01000001.1"/>
</dbReference>
<dbReference type="InterPro" id="IPR012341">
    <property type="entry name" value="6hp_glycosidase-like_sf"/>
</dbReference>
<dbReference type="GeneID" id="93153038"/>
<proteinExistence type="predicted"/>
<dbReference type="PANTHER" id="PTHR33886">
    <property type="entry name" value="UNSATURATED RHAMNOGALACTURONAN HYDROLASE (EUROFUNG)"/>
    <property type="match status" value="1"/>
</dbReference>
<keyword evidence="1 2" id="KW-0378">Hydrolase</keyword>
<dbReference type="Pfam" id="PF07470">
    <property type="entry name" value="Glyco_hydro_88"/>
    <property type="match status" value="1"/>
</dbReference>
<evidence type="ECO:0000313" key="2">
    <source>
        <dbReference type="EMBL" id="GKH02145.1"/>
    </source>
</evidence>
<dbReference type="GO" id="GO:0016787">
    <property type="term" value="F:hydrolase activity"/>
    <property type="evidence" value="ECO:0007669"/>
    <property type="project" value="UniProtKB-KW"/>
</dbReference>
<reference evidence="2" key="1">
    <citation type="submission" date="2022-01" db="EMBL/GenBank/DDBJ databases">
        <title>Novel bile acid biosynthetic pathways are enriched in the microbiome of centenarians.</title>
        <authorList>
            <person name="Sato Y."/>
            <person name="Atarashi K."/>
            <person name="Plichta R.D."/>
            <person name="Arai Y."/>
            <person name="Sasajima S."/>
            <person name="Kearney M.S."/>
            <person name="Suda W."/>
            <person name="Takeshita K."/>
            <person name="Sasaki T."/>
            <person name="Okamoto S."/>
            <person name="Skelly N.A."/>
            <person name="Okamura Y."/>
            <person name="Vlamakis H."/>
            <person name="Li Y."/>
            <person name="Tanoue T."/>
            <person name="Takei H."/>
            <person name="Nittono H."/>
            <person name="Narushima S."/>
            <person name="Irie J."/>
            <person name="Itoh H."/>
            <person name="Moriya K."/>
            <person name="Sugiura Y."/>
            <person name="Suematsu M."/>
            <person name="Moritoki N."/>
            <person name="Shibata S."/>
            <person name="Littman R.D."/>
            <person name="Fischbach A.M."/>
            <person name="Uwamino Y."/>
            <person name="Inoue T."/>
            <person name="Honda A."/>
            <person name="Hattori M."/>
            <person name="Murai T."/>
            <person name="Xavier J.R."/>
            <person name="Hirose N."/>
            <person name="Honda K."/>
        </authorList>
    </citation>
    <scope>NUCLEOTIDE SEQUENCE</scope>
    <source>
        <strain evidence="2">CE91-St55</strain>
    </source>
</reference>
<dbReference type="InterPro" id="IPR008928">
    <property type="entry name" value="6-hairpin_glycosidase_sf"/>
</dbReference>
<accession>A0A174SQ86</accession>
<comment type="caution">
    <text evidence="2">The sequence shown here is derived from an EMBL/GenBank/DDBJ whole genome shotgun (WGS) entry which is preliminary data.</text>
</comment>
<evidence type="ECO:0000313" key="3">
    <source>
        <dbReference type="Proteomes" id="UP001055091"/>
    </source>
</evidence>
<protein>
    <submittedName>
        <fullName evidence="2">Unsaturated rhamnogalacturonyl hydrolase YteR</fullName>
    </submittedName>
</protein>